<accession>A0A3P8RB06</accession>
<dbReference type="Pfam" id="PF02932">
    <property type="entry name" value="Neur_chan_memb"/>
    <property type="match status" value="1"/>
</dbReference>
<keyword evidence="13" id="KW-1071">Ligand-gated ion channel</keyword>
<dbReference type="GeneTree" id="ENSGT00940000164924"/>
<comment type="function">
    <text evidence="19">Forms serotonin (5-hydroxytryptamine/5-HT3)-activated cation-selective channel complexes, which when activated cause fast, depolarizing responses in neurons.</text>
</comment>
<keyword evidence="3 20" id="KW-0812">Transmembrane</keyword>
<dbReference type="GO" id="GO:0004888">
    <property type="term" value="F:transmembrane signaling receptor activity"/>
    <property type="evidence" value="ECO:0007669"/>
    <property type="project" value="InterPro"/>
</dbReference>
<evidence type="ECO:0000256" key="7">
    <source>
        <dbReference type="ARBA" id="ARBA00023065"/>
    </source>
</evidence>
<dbReference type="AlphaFoldDB" id="A0A3P8RB06"/>
<dbReference type="Proteomes" id="UP000265100">
    <property type="component" value="Chromosome 15"/>
</dbReference>
<feature type="transmembrane region" description="Helical" evidence="20">
    <location>
        <begin position="634"/>
        <end position="651"/>
    </location>
</feature>
<dbReference type="GO" id="GO:0005230">
    <property type="term" value="F:extracellular ligand-gated monoatomic ion channel activity"/>
    <property type="evidence" value="ECO:0007669"/>
    <property type="project" value="InterPro"/>
</dbReference>
<dbReference type="FunFam" id="2.70.170.10:FF:000017">
    <property type="entry name" value="5-hydroxytryptamine receptor 3A"/>
    <property type="match status" value="1"/>
</dbReference>
<comment type="similarity">
    <text evidence="20">Belongs to the ligand-gated ion channel (TC 1.A.9) family.</text>
</comment>
<feature type="transmembrane region" description="Helical" evidence="20">
    <location>
        <begin position="791"/>
        <end position="813"/>
    </location>
</feature>
<dbReference type="InterPro" id="IPR006202">
    <property type="entry name" value="Neur_chan_lig-bd"/>
</dbReference>
<evidence type="ECO:0000256" key="5">
    <source>
        <dbReference type="ARBA" id="ARBA00022989"/>
    </source>
</evidence>
<organism evidence="23 24">
    <name type="scientific">Astatotilapia calliptera</name>
    <name type="common">Eastern happy</name>
    <name type="synonym">Chromis callipterus</name>
    <dbReference type="NCBI Taxonomy" id="8154"/>
    <lineage>
        <taxon>Eukaryota</taxon>
        <taxon>Metazoa</taxon>
        <taxon>Chordata</taxon>
        <taxon>Craniata</taxon>
        <taxon>Vertebrata</taxon>
        <taxon>Euteleostomi</taxon>
        <taxon>Actinopterygii</taxon>
        <taxon>Neopterygii</taxon>
        <taxon>Teleostei</taxon>
        <taxon>Neoteleostei</taxon>
        <taxon>Acanthomorphata</taxon>
        <taxon>Ovalentaria</taxon>
        <taxon>Cichlomorphae</taxon>
        <taxon>Cichliformes</taxon>
        <taxon>Cichlidae</taxon>
        <taxon>African cichlids</taxon>
        <taxon>Pseudocrenilabrinae</taxon>
        <taxon>Haplochromini</taxon>
        <taxon>Astatotilapia</taxon>
    </lineage>
</organism>
<feature type="transmembrane region" description="Helical" evidence="20">
    <location>
        <begin position="408"/>
        <end position="429"/>
    </location>
</feature>
<evidence type="ECO:0000256" key="18">
    <source>
        <dbReference type="ARBA" id="ARBA00036634"/>
    </source>
</evidence>
<reference evidence="23" key="2">
    <citation type="submission" date="2025-08" db="UniProtKB">
        <authorList>
            <consortium name="Ensembl"/>
        </authorList>
    </citation>
    <scope>IDENTIFICATION</scope>
</reference>
<dbReference type="PROSITE" id="PS00236">
    <property type="entry name" value="NEUROTR_ION_CHANNEL"/>
    <property type="match status" value="1"/>
</dbReference>
<keyword evidence="10" id="KW-0675">Receptor</keyword>
<keyword evidence="12" id="KW-0628">Postsynaptic cell membrane</keyword>
<dbReference type="GO" id="GO:0045211">
    <property type="term" value="C:postsynaptic membrane"/>
    <property type="evidence" value="ECO:0007669"/>
    <property type="project" value="UniProtKB-SubCell"/>
</dbReference>
<keyword evidence="8 20" id="KW-0472">Membrane</keyword>
<keyword evidence="6" id="KW-0770">Synapse</keyword>
<evidence type="ECO:0000256" key="16">
    <source>
        <dbReference type="ARBA" id="ARBA00034430"/>
    </source>
</evidence>
<evidence type="ECO:0000256" key="1">
    <source>
        <dbReference type="ARBA" id="ARBA00022448"/>
    </source>
</evidence>
<dbReference type="CDD" id="cd19063">
    <property type="entry name" value="LGIC_TM_5-HT3"/>
    <property type="match status" value="1"/>
</dbReference>
<evidence type="ECO:0000256" key="11">
    <source>
        <dbReference type="ARBA" id="ARBA00023180"/>
    </source>
</evidence>
<evidence type="ECO:0000256" key="15">
    <source>
        <dbReference type="ARBA" id="ARBA00034104"/>
    </source>
</evidence>
<dbReference type="SUPFAM" id="SSF90112">
    <property type="entry name" value="Neurotransmitter-gated ion-channel transmembrane pore"/>
    <property type="match status" value="2"/>
</dbReference>
<evidence type="ECO:0000256" key="4">
    <source>
        <dbReference type="ARBA" id="ARBA00022729"/>
    </source>
</evidence>
<reference evidence="23" key="3">
    <citation type="submission" date="2025-09" db="UniProtKB">
        <authorList>
            <consortium name="Ensembl"/>
        </authorList>
    </citation>
    <scope>IDENTIFICATION</scope>
</reference>
<reference evidence="23" key="1">
    <citation type="submission" date="2018-05" db="EMBL/GenBank/DDBJ databases">
        <authorList>
            <person name="Datahose"/>
        </authorList>
    </citation>
    <scope>NUCLEOTIDE SEQUENCE</scope>
</reference>
<dbReference type="InterPro" id="IPR006201">
    <property type="entry name" value="Neur_channel"/>
</dbReference>
<feature type="transmembrane region" description="Helical" evidence="20">
    <location>
        <begin position="598"/>
        <end position="622"/>
    </location>
</feature>
<keyword evidence="5 20" id="KW-1133">Transmembrane helix</keyword>
<dbReference type="InterPro" id="IPR036734">
    <property type="entry name" value="Neur_chan_lig-bd_sf"/>
</dbReference>
<evidence type="ECO:0000256" key="6">
    <source>
        <dbReference type="ARBA" id="ARBA00023018"/>
    </source>
</evidence>
<evidence type="ECO:0000256" key="20">
    <source>
        <dbReference type="RuleBase" id="RU000687"/>
    </source>
</evidence>
<feature type="chain" id="PRO_5044044217" description="5-hydroxytryptamine receptor 3A-like" evidence="20">
    <location>
        <begin position="23"/>
        <end position="818"/>
    </location>
</feature>
<feature type="domain" description="Neurotransmitter-gated ion-channel transmembrane" evidence="22">
    <location>
        <begin position="606"/>
        <end position="801"/>
    </location>
</feature>
<keyword evidence="9" id="KW-1015">Disulfide bond</keyword>
<feature type="domain" description="Neurotransmitter-gated ion-channel ligand-binding" evidence="21">
    <location>
        <begin position="404"/>
        <end position="597"/>
    </location>
</feature>
<feature type="signal peptide" evidence="20">
    <location>
        <begin position="1"/>
        <end position="22"/>
    </location>
</feature>
<evidence type="ECO:0000256" key="2">
    <source>
        <dbReference type="ARBA" id="ARBA00022475"/>
    </source>
</evidence>
<comment type="catalytic activity">
    <reaction evidence="17">
        <text>Na(+)(in) = Na(+)(out)</text>
        <dbReference type="Rhea" id="RHEA:34963"/>
        <dbReference type="ChEBI" id="CHEBI:29101"/>
    </reaction>
</comment>
<keyword evidence="7 20" id="KW-0406">Ion transport</keyword>
<evidence type="ECO:0000256" key="9">
    <source>
        <dbReference type="ARBA" id="ARBA00023157"/>
    </source>
</evidence>
<dbReference type="InterPro" id="IPR036719">
    <property type="entry name" value="Neuro-gated_channel_TM_sf"/>
</dbReference>
<keyword evidence="11" id="KW-0325">Glycoprotein</keyword>
<keyword evidence="14 20" id="KW-0407">Ion channel</keyword>
<keyword evidence="24" id="KW-1185">Reference proteome</keyword>
<dbReference type="Ensembl" id="ENSACLT00000040120.2">
    <property type="protein sequence ID" value="ENSACLP00000039190.2"/>
    <property type="gene ID" value="ENSACLG00000026407.2"/>
</dbReference>
<evidence type="ECO:0000313" key="23">
    <source>
        <dbReference type="Ensembl" id="ENSACLP00000039190.2"/>
    </source>
</evidence>
<evidence type="ECO:0000256" key="10">
    <source>
        <dbReference type="ARBA" id="ARBA00023170"/>
    </source>
</evidence>
<dbReference type="Gene3D" id="2.70.170.10">
    <property type="entry name" value="Neurotransmitter-gated ion-channel ligand-binding domain"/>
    <property type="match status" value="1"/>
</dbReference>
<evidence type="ECO:0000256" key="14">
    <source>
        <dbReference type="ARBA" id="ARBA00023303"/>
    </source>
</evidence>
<dbReference type="PRINTS" id="PR00252">
    <property type="entry name" value="NRIONCHANNEL"/>
</dbReference>
<evidence type="ECO:0000259" key="22">
    <source>
        <dbReference type="Pfam" id="PF02932"/>
    </source>
</evidence>
<feature type="transmembrane region" description="Helical" evidence="20">
    <location>
        <begin position="663"/>
        <end position="686"/>
    </location>
</feature>
<comment type="catalytic activity">
    <reaction evidence="18">
        <text>Ca(2+)(in) = Ca(2+)(out)</text>
        <dbReference type="Rhea" id="RHEA:29671"/>
        <dbReference type="ChEBI" id="CHEBI:29108"/>
    </reaction>
</comment>
<proteinExistence type="inferred from homology"/>
<comment type="subcellular location">
    <subcellularLocation>
        <location evidence="15">Postsynaptic cell membrane</location>
        <topology evidence="15">Multi-pass membrane protein</topology>
    </subcellularLocation>
</comment>
<evidence type="ECO:0008006" key="25">
    <source>
        <dbReference type="Google" id="ProtNLM"/>
    </source>
</evidence>
<evidence type="ECO:0000259" key="21">
    <source>
        <dbReference type="Pfam" id="PF02931"/>
    </source>
</evidence>
<keyword evidence="2" id="KW-1003">Cell membrane</keyword>
<dbReference type="InterPro" id="IPR006029">
    <property type="entry name" value="Neurotrans-gated_channel_TM"/>
</dbReference>
<dbReference type="InterPro" id="IPR038050">
    <property type="entry name" value="Neuro_actylchol_rec"/>
</dbReference>
<dbReference type="InterPro" id="IPR018000">
    <property type="entry name" value="Neurotransmitter_ion_chnl_CS"/>
</dbReference>
<dbReference type="Gene3D" id="1.20.58.390">
    <property type="entry name" value="Neurotransmitter-gated ion-channel transmembrane domain"/>
    <property type="match status" value="2"/>
</dbReference>
<name>A0A3P8RB06_ASTCA</name>
<evidence type="ECO:0000256" key="19">
    <source>
        <dbReference type="ARBA" id="ARBA00037540"/>
    </source>
</evidence>
<keyword evidence="4 20" id="KW-0732">Signal</keyword>
<evidence type="ECO:0000256" key="12">
    <source>
        <dbReference type="ARBA" id="ARBA00023257"/>
    </source>
</evidence>
<comment type="catalytic activity">
    <reaction evidence="16">
        <text>K(+)(in) = K(+)(out)</text>
        <dbReference type="Rhea" id="RHEA:29463"/>
        <dbReference type="ChEBI" id="CHEBI:29103"/>
    </reaction>
</comment>
<evidence type="ECO:0000256" key="3">
    <source>
        <dbReference type="ARBA" id="ARBA00022692"/>
    </source>
</evidence>
<keyword evidence="1 20" id="KW-0813">Transport</keyword>
<dbReference type="Pfam" id="PF02931">
    <property type="entry name" value="Neur_chan_LBD"/>
    <property type="match status" value="1"/>
</dbReference>
<dbReference type="PANTHER" id="PTHR18945">
    <property type="entry name" value="NEUROTRANSMITTER GATED ION CHANNEL"/>
    <property type="match status" value="1"/>
</dbReference>
<dbReference type="SUPFAM" id="SSF63712">
    <property type="entry name" value="Nicotinic receptor ligand binding domain-like"/>
    <property type="match status" value="2"/>
</dbReference>
<protein>
    <recommendedName>
        <fullName evidence="25">5-hydroxytryptamine receptor 3A-like</fullName>
    </recommendedName>
</protein>
<evidence type="ECO:0000256" key="8">
    <source>
        <dbReference type="ARBA" id="ARBA00023136"/>
    </source>
</evidence>
<evidence type="ECO:0000256" key="17">
    <source>
        <dbReference type="ARBA" id="ARBA00036239"/>
    </source>
</evidence>
<evidence type="ECO:0000313" key="24">
    <source>
        <dbReference type="Proteomes" id="UP000265100"/>
    </source>
</evidence>
<evidence type="ECO:0000256" key="13">
    <source>
        <dbReference type="ARBA" id="ARBA00023286"/>
    </source>
</evidence>
<dbReference type="InterPro" id="IPR049944">
    <property type="entry name" value="LGIC_TM_5-HT3"/>
</dbReference>
<sequence>MELLPSLRPTMILIFKTALCSAYMVNCSAPDKPALLECLSPVFESWINEFVSWDPFQWRTELLHLPGTKLCVPEPVINELNSTVDGGLPVKPVSSCNLDICTVSFNIQNCNPFNPYLHFARDIKIFLGRPAEIKAIVSKSLMATMCEWELLDITSDKATENDINSDGLCADEFKFHIRLRCRATKYMVNVLFLSCFPHSVDRSAFKMTLILSYTVFPLIMNDLLPGTGNTIPLICVFFSICLPLMVASLRQINPITNLLCGSADFSPVLHWIRVLTQFLGFLVSMAPMNKKSRASEIDLKTTTAVENIEDYEGPQEKNGPAVEDGAVQELKKGGKDLQDIHRQVNQGSEDWMQCCSLKVRPSKLLLIFISLLMHAQYSSTILNCSNPDTPSVLEALSPVFNLNAIRPVVNITTVTNVGLFLTVFGILGVDEKAQLLTTFLWPDIQWENEFTKWDPENCGTTRISIPRTNLWVPDIVINEIMDENTAPNVPYTYVLSNGIVSDSQPVKAVTSCRLDIYLFPFDIQNCTLTFNSFTLKSNALQLYLTETPERMFEYSKSRMETMGEWELIGITAKKYTLPSTASGFYDEIRFHISLRRQAMLYVVNLLLPSCFLITVDLFSFILPPNEVDRSLFKMTLILGYTVFLLIMNDLLPVTGNAIPLINVFLSMCLTMMVGSLLETIVVTSFLHGSSNYSRAPRWIRVLFLKILGRLVCLPPKPRDRNDTVIQNPVTQVTEESKTLEQKGPLGEDKTLQELRSLGRGLQAIHLQLEKHLSKSLSTEEWIQIGLIIDRLLFILYIIFITVSFITIIIIWVVSYNAA</sequence>